<evidence type="ECO:0000313" key="2">
    <source>
        <dbReference type="Proteomes" id="UP000308730"/>
    </source>
</evidence>
<comment type="caution">
    <text evidence="1">The sequence shown here is derived from an EMBL/GenBank/DDBJ whole genome shotgun (WGS) entry which is preliminary data.</text>
</comment>
<reference evidence="1 2" key="1">
    <citation type="submission" date="2019-02" db="EMBL/GenBank/DDBJ databases">
        <title>Genome sequencing of the rare red list fungi Antrodiella citrinella (Flaviporus citrinellus).</title>
        <authorList>
            <person name="Buettner E."/>
            <person name="Kellner H."/>
        </authorList>
    </citation>
    <scope>NUCLEOTIDE SEQUENCE [LARGE SCALE GENOMIC DNA]</scope>
    <source>
        <strain evidence="1 2">DSM 108506</strain>
    </source>
</reference>
<dbReference type="EMBL" id="SGPM01000309">
    <property type="protein sequence ID" value="THH26801.1"/>
    <property type="molecule type" value="Genomic_DNA"/>
</dbReference>
<evidence type="ECO:0008006" key="3">
    <source>
        <dbReference type="Google" id="ProtNLM"/>
    </source>
</evidence>
<name>A0A4S4MP22_9APHY</name>
<accession>A0A4S4MP22</accession>
<keyword evidence="2" id="KW-1185">Reference proteome</keyword>
<sequence length="190" mass="21563">MTGQTVIEIARFEGNEAYAKNPHIIDEAFAIVAKARGCNGIWHGLQEEENTVWLVLWWESVEAHLALVNNKPVYDILGDLFAKCGSRKHYMLHTPFMPHPIDHFQAPVTEVTWLHLKQANKDVEAYLAKGHGFSWGKTVEKDDIYVLITGAQKVEQTNLSQNEAVKPIHGHVSEVKACHIKLHNYKKPVH</sequence>
<organism evidence="1 2">
    <name type="scientific">Antrodiella citrinella</name>
    <dbReference type="NCBI Taxonomy" id="2447956"/>
    <lineage>
        <taxon>Eukaryota</taxon>
        <taxon>Fungi</taxon>
        <taxon>Dikarya</taxon>
        <taxon>Basidiomycota</taxon>
        <taxon>Agaricomycotina</taxon>
        <taxon>Agaricomycetes</taxon>
        <taxon>Polyporales</taxon>
        <taxon>Steccherinaceae</taxon>
        <taxon>Antrodiella</taxon>
    </lineage>
</organism>
<dbReference type="AlphaFoldDB" id="A0A4S4MP22"/>
<gene>
    <name evidence="1" type="ORF">EUX98_g7382</name>
</gene>
<protein>
    <recommendedName>
        <fullName evidence="3">ABM domain-containing protein</fullName>
    </recommendedName>
</protein>
<dbReference type="Gene3D" id="3.30.70.100">
    <property type="match status" value="1"/>
</dbReference>
<dbReference type="Proteomes" id="UP000308730">
    <property type="component" value="Unassembled WGS sequence"/>
</dbReference>
<proteinExistence type="predicted"/>
<evidence type="ECO:0000313" key="1">
    <source>
        <dbReference type="EMBL" id="THH26801.1"/>
    </source>
</evidence>
<dbReference type="OrthoDB" id="3830579at2759"/>